<protein>
    <submittedName>
        <fullName evidence="3">Uncharacterized protein</fullName>
    </submittedName>
</protein>
<keyword evidence="2" id="KW-0472">Membrane</keyword>
<evidence type="ECO:0000313" key="4">
    <source>
        <dbReference type="Proteomes" id="UP001153954"/>
    </source>
</evidence>
<keyword evidence="2" id="KW-0812">Transmembrane</keyword>
<organism evidence="3 4">
    <name type="scientific">Euphydryas editha</name>
    <name type="common">Edith's checkerspot</name>
    <dbReference type="NCBI Taxonomy" id="104508"/>
    <lineage>
        <taxon>Eukaryota</taxon>
        <taxon>Metazoa</taxon>
        <taxon>Ecdysozoa</taxon>
        <taxon>Arthropoda</taxon>
        <taxon>Hexapoda</taxon>
        <taxon>Insecta</taxon>
        <taxon>Pterygota</taxon>
        <taxon>Neoptera</taxon>
        <taxon>Endopterygota</taxon>
        <taxon>Lepidoptera</taxon>
        <taxon>Glossata</taxon>
        <taxon>Ditrysia</taxon>
        <taxon>Papilionoidea</taxon>
        <taxon>Nymphalidae</taxon>
        <taxon>Nymphalinae</taxon>
        <taxon>Euphydryas</taxon>
    </lineage>
</organism>
<feature type="transmembrane region" description="Helical" evidence="2">
    <location>
        <begin position="29"/>
        <end position="48"/>
    </location>
</feature>
<dbReference type="Proteomes" id="UP001153954">
    <property type="component" value="Unassembled WGS sequence"/>
</dbReference>
<keyword evidence="4" id="KW-1185">Reference proteome</keyword>
<keyword evidence="2" id="KW-1133">Transmembrane helix</keyword>
<name>A0AAU9TJ43_EUPED</name>
<evidence type="ECO:0000256" key="2">
    <source>
        <dbReference type="SAM" id="Phobius"/>
    </source>
</evidence>
<feature type="transmembrane region" description="Helical" evidence="2">
    <location>
        <begin position="85"/>
        <end position="103"/>
    </location>
</feature>
<reference evidence="3" key="1">
    <citation type="submission" date="2022-03" db="EMBL/GenBank/DDBJ databases">
        <authorList>
            <person name="Tunstrom K."/>
        </authorList>
    </citation>
    <scope>NUCLEOTIDE SEQUENCE</scope>
</reference>
<proteinExistence type="predicted"/>
<accession>A0AAU9TJ43</accession>
<comment type="caution">
    <text evidence="3">The sequence shown here is derived from an EMBL/GenBank/DDBJ whole genome shotgun (WGS) entry which is preliminary data.</text>
</comment>
<dbReference type="AlphaFoldDB" id="A0AAU9TJ43"/>
<evidence type="ECO:0000313" key="3">
    <source>
        <dbReference type="EMBL" id="CAH2087619.1"/>
    </source>
</evidence>
<gene>
    <name evidence="3" type="ORF">EEDITHA_LOCUS3864</name>
</gene>
<sequence length="218" mass="25013">MFYDGIYAAQSSAVILFEKTLEDTIKTNSHAICSIIICGFLVISYGIINPMKNLHDSKSFKLSKSFETPEDQLIRILSATNASRNYILGVFSLFYLLVILRLFDFVTFSAKLHEFSKLMANYELIDVTLTNETEPEPEEPTYIIEEFLDDEETIHWPSIIDFNKIEQSIIKKFFKSTPKKKDKENIPKEESTEKVSVKNSEDIKTSNAQSSKNIPEND</sequence>
<feature type="compositionally biased region" description="Polar residues" evidence="1">
    <location>
        <begin position="205"/>
        <end position="218"/>
    </location>
</feature>
<feature type="compositionally biased region" description="Basic and acidic residues" evidence="1">
    <location>
        <begin position="179"/>
        <end position="204"/>
    </location>
</feature>
<evidence type="ECO:0000256" key="1">
    <source>
        <dbReference type="SAM" id="MobiDB-lite"/>
    </source>
</evidence>
<dbReference type="EMBL" id="CAKOGL010000006">
    <property type="protein sequence ID" value="CAH2087619.1"/>
    <property type="molecule type" value="Genomic_DNA"/>
</dbReference>
<feature type="region of interest" description="Disordered" evidence="1">
    <location>
        <begin position="177"/>
        <end position="218"/>
    </location>
</feature>